<feature type="compositionally biased region" description="Low complexity" evidence="1">
    <location>
        <begin position="123"/>
        <end position="134"/>
    </location>
</feature>
<evidence type="ECO:0000256" key="1">
    <source>
        <dbReference type="SAM" id="MobiDB-lite"/>
    </source>
</evidence>
<dbReference type="PANTHER" id="PTHR33781:SF4">
    <property type="entry name" value="PROTEIN PHYTOCHROME KINASE SUBSTRATE 1"/>
    <property type="match status" value="1"/>
</dbReference>
<dbReference type="GO" id="GO:0009638">
    <property type="term" value="P:phototropism"/>
    <property type="evidence" value="ECO:0007669"/>
    <property type="project" value="InterPro"/>
</dbReference>
<keyword evidence="3" id="KW-1185">Reference proteome</keyword>
<feature type="compositionally biased region" description="Polar residues" evidence="1">
    <location>
        <begin position="244"/>
        <end position="262"/>
    </location>
</feature>
<protein>
    <recommendedName>
        <fullName evidence="4">Protein PHYTOCHROME KINASE SUBSTRATE 1-like</fullName>
    </recommendedName>
</protein>
<evidence type="ECO:0008006" key="4">
    <source>
        <dbReference type="Google" id="ProtNLM"/>
    </source>
</evidence>
<accession>A0AAV6WH93</accession>
<dbReference type="EMBL" id="WHWC01000017">
    <property type="protein sequence ID" value="KAG8366340.1"/>
    <property type="molecule type" value="Genomic_DNA"/>
</dbReference>
<proteinExistence type="predicted"/>
<gene>
    <name evidence="2" type="ORF">BUALT_Bualt17G0069700</name>
</gene>
<organism evidence="2 3">
    <name type="scientific">Buddleja alternifolia</name>
    <dbReference type="NCBI Taxonomy" id="168488"/>
    <lineage>
        <taxon>Eukaryota</taxon>
        <taxon>Viridiplantae</taxon>
        <taxon>Streptophyta</taxon>
        <taxon>Embryophyta</taxon>
        <taxon>Tracheophyta</taxon>
        <taxon>Spermatophyta</taxon>
        <taxon>Magnoliopsida</taxon>
        <taxon>eudicotyledons</taxon>
        <taxon>Gunneridae</taxon>
        <taxon>Pentapetalae</taxon>
        <taxon>asterids</taxon>
        <taxon>lamiids</taxon>
        <taxon>Lamiales</taxon>
        <taxon>Scrophulariaceae</taxon>
        <taxon>Buddlejeae</taxon>
        <taxon>Buddleja</taxon>
    </lineage>
</organism>
<evidence type="ECO:0000313" key="2">
    <source>
        <dbReference type="EMBL" id="KAG8366340.1"/>
    </source>
</evidence>
<feature type="region of interest" description="Disordered" evidence="1">
    <location>
        <begin position="119"/>
        <end position="144"/>
    </location>
</feature>
<dbReference type="AlphaFoldDB" id="A0AAV6WH93"/>
<sequence>MSIPPIKLTSQSKSRIFNPPKINKSFRDASFASYLDGTEETFVLKRLNPSISTFSTPYDHIFHGRNQTVDREIDVFNAEKYFNEGLNHIPKVANKNLSGHHLKKDETLEIFAIKEQPQVATPSIRSESSSNSRSMLLKKHQPRKTNKKSFLASLGFNCSCNDKNSLEVDDCTDGGKSKEADKTRNDFVTKPESDYNCVKFDEPELRIKSSGRFSFPVFNSRPGNRNQAVPRPGNVNQAVPRPGNGNQTVSKPGNVNQAVQPQNEERKSVFGSPIRENTKKNSLSLDKNLTMFTWDEIKIPSISSECHNDTDSDASSDLFEIESFSTGNHFLSRQASDCLSGCYAPSEASIEWSIVTASAADNFSAPSDSEELKTTISHSQKVGLNSKNGSSMEIPKRRSSILSGCNSQKAVRVAGDAHRSNYKGFSNGRSEFRAD</sequence>
<dbReference type="InterPro" id="IPR039615">
    <property type="entry name" value="PKS"/>
</dbReference>
<reference evidence="2" key="1">
    <citation type="submission" date="2019-10" db="EMBL/GenBank/DDBJ databases">
        <authorList>
            <person name="Zhang R."/>
            <person name="Pan Y."/>
            <person name="Wang J."/>
            <person name="Ma R."/>
            <person name="Yu S."/>
        </authorList>
    </citation>
    <scope>NUCLEOTIDE SEQUENCE</scope>
    <source>
        <strain evidence="2">LA-IB0</strain>
        <tissue evidence="2">Leaf</tissue>
    </source>
</reference>
<dbReference type="PANTHER" id="PTHR33781">
    <property type="entry name" value="PROTEIN PHYTOCHROME KINASE SUBSTRATE 1-RELATED"/>
    <property type="match status" value="1"/>
</dbReference>
<dbReference type="Proteomes" id="UP000826271">
    <property type="component" value="Unassembled WGS sequence"/>
</dbReference>
<comment type="caution">
    <text evidence="2">The sequence shown here is derived from an EMBL/GenBank/DDBJ whole genome shotgun (WGS) entry which is preliminary data.</text>
</comment>
<feature type="region of interest" description="Disordered" evidence="1">
    <location>
        <begin position="218"/>
        <end position="275"/>
    </location>
</feature>
<name>A0AAV6WH93_9LAMI</name>
<evidence type="ECO:0000313" key="3">
    <source>
        <dbReference type="Proteomes" id="UP000826271"/>
    </source>
</evidence>